<organism evidence="2 3">
    <name type="scientific">Choiromyces venosus 120613-1</name>
    <dbReference type="NCBI Taxonomy" id="1336337"/>
    <lineage>
        <taxon>Eukaryota</taxon>
        <taxon>Fungi</taxon>
        <taxon>Dikarya</taxon>
        <taxon>Ascomycota</taxon>
        <taxon>Pezizomycotina</taxon>
        <taxon>Pezizomycetes</taxon>
        <taxon>Pezizales</taxon>
        <taxon>Tuberaceae</taxon>
        <taxon>Choiromyces</taxon>
    </lineage>
</organism>
<keyword evidence="1" id="KW-0812">Transmembrane</keyword>
<keyword evidence="1" id="KW-1133">Transmembrane helix</keyword>
<sequence length="126" mass="14569">MEEWFRVMEKIFDTKFTGFGDHFNDKLGSVESRFNSSFNRIENRFDNIEKWFRYVIAFGVSVVGASLGTVILKALYYDKQVKDEMLASMKEMVENAAARTESKVLLAQKHAIIGGHREPEAPKKLW</sequence>
<feature type="transmembrane region" description="Helical" evidence="1">
    <location>
        <begin position="51"/>
        <end position="76"/>
    </location>
</feature>
<dbReference type="OrthoDB" id="5410137at2759"/>
<evidence type="ECO:0000313" key="3">
    <source>
        <dbReference type="Proteomes" id="UP000276215"/>
    </source>
</evidence>
<protein>
    <submittedName>
        <fullName evidence="2">Uncharacterized protein</fullName>
    </submittedName>
</protein>
<gene>
    <name evidence="2" type="ORF">L873DRAFT_914581</name>
</gene>
<keyword evidence="3" id="KW-1185">Reference proteome</keyword>
<name>A0A3N4JT02_9PEZI</name>
<dbReference type="AlphaFoldDB" id="A0A3N4JT02"/>
<keyword evidence="1" id="KW-0472">Membrane</keyword>
<reference evidence="2 3" key="1">
    <citation type="journal article" date="2018" name="Nat. Ecol. Evol.">
        <title>Pezizomycetes genomes reveal the molecular basis of ectomycorrhizal truffle lifestyle.</title>
        <authorList>
            <person name="Murat C."/>
            <person name="Payen T."/>
            <person name="Noel B."/>
            <person name="Kuo A."/>
            <person name="Morin E."/>
            <person name="Chen J."/>
            <person name="Kohler A."/>
            <person name="Krizsan K."/>
            <person name="Balestrini R."/>
            <person name="Da Silva C."/>
            <person name="Montanini B."/>
            <person name="Hainaut M."/>
            <person name="Levati E."/>
            <person name="Barry K.W."/>
            <person name="Belfiori B."/>
            <person name="Cichocki N."/>
            <person name="Clum A."/>
            <person name="Dockter R.B."/>
            <person name="Fauchery L."/>
            <person name="Guy J."/>
            <person name="Iotti M."/>
            <person name="Le Tacon F."/>
            <person name="Lindquist E.A."/>
            <person name="Lipzen A."/>
            <person name="Malagnac F."/>
            <person name="Mello A."/>
            <person name="Molinier V."/>
            <person name="Miyauchi S."/>
            <person name="Poulain J."/>
            <person name="Riccioni C."/>
            <person name="Rubini A."/>
            <person name="Sitrit Y."/>
            <person name="Splivallo R."/>
            <person name="Traeger S."/>
            <person name="Wang M."/>
            <person name="Zifcakova L."/>
            <person name="Wipf D."/>
            <person name="Zambonelli A."/>
            <person name="Paolocci F."/>
            <person name="Nowrousian M."/>
            <person name="Ottonello S."/>
            <person name="Baldrian P."/>
            <person name="Spatafora J.W."/>
            <person name="Henrissat B."/>
            <person name="Nagy L.G."/>
            <person name="Aury J.M."/>
            <person name="Wincker P."/>
            <person name="Grigoriev I.V."/>
            <person name="Bonfante P."/>
            <person name="Martin F.M."/>
        </authorList>
    </citation>
    <scope>NUCLEOTIDE SEQUENCE [LARGE SCALE GENOMIC DNA]</scope>
    <source>
        <strain evidence="2 3">120613-1</strain>
    </source>
</reference>
<evidence type="ECO:0000313" key="2">
    <source>
        <dbReference type="EMBL" id="RPA99270.1"/>
    </source>
</evidence>
<accession>A0A3N4JT02</accession>
<dbReference type="EMBL" id="ML120388">
    <property type="protein sequence ID" value="RPA99270.1"/>
    <property type="molecule type" value="Genomic_DNA"/>
</dbReference>
<evidence type="ECO:0000256" key="1">
    <source>
        <dbReference type="SAM" id="Phobius"/>
    </source>
</evidence>
<proteinExistence type="predicted"/>
<dbReference type="Proteomes" id="UP000276215">
    <property type="component" value="Unassembled WGS sequence"/>
</dbReference>